<dbReference type="GeneID" id="63693242"/>
<accession>A0A017S296</accession>
<dbReference type="RefSeq" id="XP_040634848.1">
    <property type="nucleotide sequence ID" value="XM_040778118.1"/>
</dbReference>
<proteinExistence type="predicted"/>
<dbReference type="Proteomes" id="UP000019804">
    <property type="component" value="Unassembled WGS sequence"/>
</dbReference>
<name>A0A017S296_ASPRC</name>
<dbReference type="AlphaFoldDB" id="A0A017S296"/>
<reference evidence="2" key="1">
    <citation type="journal article" date="2014" name="Nat. Commun.">
        <title>Genomic adaptations of the halophilic Dead Sea filamentous fungus Eurotium rubrum.</title>
        <authorList>
            <person name="Kis-Papo T."/>
            <person name="Weig A.R."/>
            <person name="Riley R."/>
            <person name="Persoh D."/>
            <person name="Salamov A."/>
            <person name="Sun H."/>
            <person name="Lipzen A."/>
            <person name="Wasser S.P."/>
            <person name="Rambold G."/>
            <person name="Grigoriev I.V."/>
            <person name="Nevo E."/>
        </authorList>
    </citation>
    <scope>NUCLEOTIDE SEQUENCE [LARGE SCALE GENOMIC DNA]</scope>
    <source>
        <strain evidence="2">CBS 135680</strain>
    </source>
</reference>
<keyword evidence="2" id="KW-1185">Reference proteome</keyword>
<dbReference type="HOGENOM" id="CLU_2654079_0_0_1"/>
<organism evidence="1 2">
    <name type="scientific">Aspergillus ruber (strain CBS 135680)</name>
    <dbReference type="NCBI Taxonomy" id="1388766"/>
    <lineage>
        <taxon>Eukaryota</taxon>
        <taxon>Fungi</taxon>
        <taxon>Dikarya</taxon>
        <taxon>Ascomycota</taxon>
        <taxon>Pezizomycotina</taxon>
        <taxon>Eurotiomycetes</taxon>
        <taxon>Eurotiomycetidae</taxon>
        <taxon>Eurotiales</taxon>
        <taxon>Aspergillaceae</taxon>
        <taxon>Aspergillus</taxon>
        <taxon>Aspergillus subgen. Aspergillus</taxon>
    </lineage>
</organism>
<dbReference type="EMBL" id="KK088448">
    <property type="protein sequence ID" value="EYE91158.1"/>
    <property type="molecule type" value="Genomic_DNA"/>
</dbReference>
<evidence type="ECO:0000313" key="2">
    <source>
        <dbReference type="Proteomes" id="UP000019804"/>
    </source>
</evidence>
<protein>
    <submittedName>
        <fullName evidence="1">Uncharacterized protein</fullName>
    </submittedName>
</protein>
<gene>
    <name evidence="1" type="ORF">EURHEDRAFT_254098</name>
</gene>
<sequence length="76" mass="8922">MQQYLVLIIFTGMYQMYTIHILYDTLLLHHAQATSPDGGWCKFLQQHMIGLWCPHNYNSTLVQFSEHTLEYSPCTV</sequence>
<evidence type="ECO:0000313" key="1">
    <source>
        <dbReference type="EMBL" id="EYE91158.1"/>
    </source>
</evidence>